<dbReference type="OrthoDB" id="9815695at2"/>
<comment type="caution">
    <text evidence="1">The sequence shown here is derived from an EMBL/GenBank/DDBJ whole genome shotgun (WGS) entry which is preliminary data.</text>
</comment>
<evidence type="ECO:0000313" key="2">
    <source>
        <dbReference type="Proteomes" id="UP000320314"/>
    </source>
</evidence>
<sequence length="102" mass="11199">MVSKVVTANRLSDGLAVWLGASGRWSERIDEAFVARHDDAVRSLEACAKQALGDNKVVEVNVVDVVEEGIHLRPARLRERIRADGPTIPYGRDARVTHRVAG</sequence>
<gene>
    <name evidence="1" type="ORF">FJU11_03865</name>
</gene>
<dbReference type="RefSeq" id="WP_141165702.1">
    <property type="nucleotide sequence ID" value="NZ_VHLH01000004.1"/>
</dbReference>
<name>A0A506UEX2_9HYPH</name>
<dbReference type="EMBL" id="VHLH01000004">
    <property type="protein sequence ID" value="TPW31339.1"/>
    <property type="molecule type" value="Genomic_DNA"/>
</dbReference>
<keyword evidence="2" id="KW-1185">Reference proteome</keyword>
<accession>A0A506UEX2</accession>
<proteinExistence type="predicted"/>
<dbReference type="Proteomes" id="UP000320314">
    <property type="component" value="Unassembled WGS sequence"/>
</dbReference>
<organism evidence="1 2">
    <name type="scientific">Pararhizobium mangrovi</name>
    <dbReference type="NCBI Taxonomy" id="2590452"/>
    <lineage>
        <taxon>Bacteria</taxon>
        <taxon>Pseudomonadati</taxon>
        <taxon>Pseudomonadota</taxon>
        <taxon>Alphaproteobacteria</taxon>
        <taxon>Hyphomicrobiales</taxon>
        <taxon>Rhizobiaceae</taxon>
        <taxon>Rhizobium/Agrobacterium group</taxon>
        <taxon>Pararhizobium</taxon>
    </lineage>
</organism>
<evidence type="ECO:0000313" key="1">
    <source>
        <dbReference type="EMBL" id="TPW31339.1"/>
    </source>
</evidence>
<dbReference type="AlphaFoldDB" id="A0A506UEX2"/>
<dbReference type="Pfam" id="PF11011">
    <property type="entry name" value="DUF2849"/>
    <property type="match status" value="1"/>
</dbReference>
<protein>
    <submittedName>
        <fullName evidence="1">DUF2849 domain-containing protein</fullName>
    </submittedName>
</protein>
<dbReference type="InterPro" id="IPR021270">
    <property type="entry name" value="DUF2849"/>
</dbReference>
<reference evidence="1 2" key="1">
    <citation type="submission" date="2019-06" db="EMBL/GenBank/DDBJ databases">
        <authorList>
            <person name="Li M."/>
        </authorList>
    </citation>
    <scope>NUCLEOTIDE SEQUENCE [LARGE SCALE GENOMIC DNA]</scope>
    <source>
        <strain evidence="1 2">BGMRC6574</strain>
    </source>
</reference>